<dbReference type="AlphaFoldDB" id="A0A662DBN1"/>
<feature type="domain" description="Transposase IS200-like" evidence="1">
    <location>
        <begin position="10"/>
        <end position="104"/>
    </location>
</feature>
<dbReference type="SUPFAM" id="SSF143422">
    <property type="entry name" value="Transposase IS200-like"/>
    <property type="match status" value="1"/>
</dbReference>
<dbReference type="Proteomes" id="UP000280417">
    <property type="component" value="Unassembled WGS sequence"/>
</dbReference>
<dbReference type="GO" id="GO:0004803">
    <property type="term" value="F:transposase activity"/>
    <property type="evidence" value="ECO:0007669"/>
    <property type="project" value="InterPro"/>
</dbReference>
<protein>
    <submittedName>
        <fullName evidence="2">IS200/IS605 family transposase</fullName>
    </submittedName>
</protein>
<dbReference type="GO" id="GO:0006313">
    <property type="term" value="P:DNA transposition"/>
    <property type="evidence" value="ECO:0007669"/>
    <property type="project" value="InterPro"/>
</dbReference>
<dbReference type="InterPro" id="IPR002686">
    <property type="entry name" value="Transposase_17"/>
</dbReference>
<dbReference type="Gene3D" id="3.30.70.1290">
    <property type="entry name" value="Transposase IS200-like"/>
    <property type="match status" value="1"/>
</dbReference>
<organism evidence="2 3">
    <name type="scientific">Aerophobetes bacterium</name>
    <dbReference type="NCBI Taxonomy" id="2030807"/>
    <lineage>
        <taxon>Bacteria</taxon>
        <taxon>Candidatus Aerophobota</taxon>
    </lineage>
</organism>
<accession>A0A662DBN1</accession>
<comment type="caution">
    <text evidence="2">The sequence shown here is derived from an EMBL/GenBank/DDBJ whole genome shotgun (WGS) entry which is preliminary data.</text>
</comment>
<gene>
    <name evidence="2" type="primary">tnpA</name>
    <name evidence="2" type="ORF">DRJ04_04745</name>
</gene>
<dbReference type="EMBL" id="QMQA01000110">
    <property type="protein sequence ID" value="RLE13204.1"/>
    <property type="molecule type" value="Genomic_DNA"/>
</dbReference>
<dbReference type="PANTHER" id="PTHR33360">
    <property type="entry name" value="TRANSPOSASE FOR INSERTION SEQUENCE ELEMENT IS200"/>
    <property type="match status" value="1"/>
</dbReference>
<dbReference type="SMART" id="SM01321">
    <property type="entry name" value="Y1_Tnp"/>
    <property type="match status" value="1"/>
</dbReference>
<dbReference type="InterPro" id="IPR036515">
    <property type="entry name" value="Transposase_17_sf"/>
</dbReference>
<dbReference type="NCBIfam" id="NF033573">
    <property type="entry name" value="transpos_IS200"/>
    <property type="match status" value="1"/>
</dbReference>
<dbReference type="Pfam" id="PF01797">
    <property type="entry name" value="Y1_Tnp"/>
    <property type="match status" value="1"/>
</dbReference>
<dbReference type="PANTHER" id="PTHR33360:SF2">
    <property type="entry name" value="TRANSPOSASE FOR INSERTION SEQUENCE ELEMENT IS200"/>
    <property type="match status" value="1"/>
</dbReference>
<proteinExistence type="predicted"/>
<evidence type="ECO:0000259" key="1">
    <source>
        <dbReference type="SMART" id="SM01321"/>
    </source>
</evidence>
<name>A0A662DBN1_UNCAE</name>
<evidence type="ECO:0000313" key="2">
    <source>
        <dbReference type="EMBL" id="RLE13204.1"/>
    </source>
</evidence>
<reference evidence="2 3" key="1">
    <citation type="submission" date="2018-06" db="EMBL/GenBank/DDBJ databases">
        <title>Extensive metabolic versatility and redundancy in microbially diverse, dynamic hydrothermal sediments.</title>
        <authorList>
            <person name="Dombrowski N."/>
            <person name="Teske A."/>
            <person name="Baker B.J."/>
        </authorList>
    </citation>
    <scope>NUCLEOTIDE SEQUENCE [LARGE SCALE GENOMIC DNA]</scope>
    <source>
        <strain evidence="2">B3_G15</strain>
    </source>
</reference>
<sequence length="106" mass="12592">MEIRLSGHSAYRTEYHMVWIPKYRRRILNPGVRGYLRKLFPKILRSMPGCEVVKYNIQVDHVHMVMVIPPKYAVSEIVEKMKGTTASLLRKKFSWLAKVYWKENVV</sequence>
<dbReference type="GO" id="GO:0003677">
    <property type="term" value="F:DNA binding"/>
    <property type="evidence" value="ECO:0007669"/>
    <property type="project" value="InterPro"/>
</dbReference>
<evidence type="ECO:0000313" key="3">
    <source>
        <dbReference type="Proteomes" id="UP000280417"/>
    </source>
</evidence>